<gene>
    <name evidence="1" type="ORF">QAD02_014591</name>
</gene>
<evidence type="ECO:0000313" key="2">
    <source>
        <dbReference type="Proteomes" id="UP001239111"/>
    </source>
</evidence>
<keyword evidence="2" id="KW-1185">Reference proteome</keyword>
<proteinExistence type="predicted"/>
<sequence length="541" mass="61953">MATREILTIQLGHYSNFVGTHWWNLQETNFSYDANNPSEINADVLYREGEYQKKVTFTPRLLIADLKGTLGYLSEDGNLSEISENQINHQPEFLWDENSVETQEEPKTNKPPFIQSLEQAESNGQTISFDLEKETRQWVDFLTPRFHPRTLNIISEYEHESSSKPFDIFPYGQHIWKTKQFSDDFVNRIRVYVEECDSIQGFQVLFDADDGFAGLGASCMEHLKDEYSKSIITWPIIDATPREPSVSDHMKVINSVLCWQSAGEFSSLFSPLCCGTSGWLTPGSPRIFDNINYRSDLKYHTSALLATALDTLSLRYRHKKYPLAVMSDLCADLNKVGRKAVATSLSLPFPMVKNHDLIDVLDDLDSNRLWTSLTPSCTIEMDNVMQSLALKGISENRLKRPMQDAKKQMEKAAYRCSSVHEMMSLYLDCTCFSSSTYLTTAGEGLKIKDPYPKVFRKNIQRNGDFSTEDRDGDVESIPVMAGLHSGRFIAEMYESLHSQVKKIKSIRRFHAYTDSGLEEDDFRESINNLLDCKENYEDHYV</sequence>
<protein>
    <submittedName>
        <fullName evidence="1">Uncharacterized protein</fullName>
    </submittedName>
</protein>
<organism evidence="1 2">
    <name type="scientific">Eretmocerus hayati</name>
    <dbReference type="NCBI Taxonomy" id="131215"/>
    <lineage>
        <taxon>Eukaryota</taxon>
        <taxon>Metazoa</taxon>
        <taxon>Ecdysozoa</taxon>
        <taxon>Arthropoda</taxon>
        <taxon>Hexapoda</taxon>
        <taxon>Insecta</taxon>
        <taxon>Pterygota</taxon>
        <taxon>Neoptera</taxon>
        <taxon>Endopterygota</taxon>
        <taxon>Hymenoptera</taxon>
        <taxon>Apocrita</taxon>
        <taxon>Proctotrupomorpha</taxon>
        <taxon>Chalcidoidea</taxon>
        <taxon>Aphelinidae</taxon>
        <taxon>Aphelininae</taxon>
        <taxon>Eretmocerus</taxon>
    </lineage>
</organism>
<comment type="caution">
    <text evidence="1">The sequence shown here is derived from an EMBL/GenBank/DDBJ whole genome shotgun (WGS) entry which is preliminary data.</text>
</comment>
<dbReference type="Proteomes" id="UP001239111">
    <property type="component" value="Chromosome 2"/>
</dbReference>
<reference evidence="1" key="1">
    <citation type="submission" date="2023-04" db="EMBL/GenBank/DDBJ databases">
        <title>A chromosome-level genome assembly of the parasitoid wasp Eretmocerus hayati.</title>
        <authorList>
            <person name="Zhong Y."/>
            <person name="Liu S."/>
            <person name="Liu Y."/>
        </authorList>
    </citation>
    <scope>NUCLEOTIDE SEQUENCE</scope>
    <source>
        <strain evidence="1">ZJU_SS_LIU_2023</strain>
    </source>
</reference>
<evidence type="ECO:0000313" key="1">
    <source>
        <dbReference type="EMBL" id="KAJ8678804.1"/>
    </source>
</evidence>
<name>A0ACC2P5E2_9HYME</name>
<dbReference type="EMBL" id="CM056742">
    <property type="protein sequence ID" value="KAJ8678804.1"/>
    <property type="molecule type" value="Genomic_DNA"/>
</dbReference>
<accession>A0ACC2P5E2</accession>